<evidence type="ECO:0000256" key="2">
    <source>
        <dbReference type="ARBA" id="ARBA00022485"/>
    </source>
</evidence>
<keyword evidence="4" id="KW-0479">Metal-binding</keyword>
<evidence type="ECO:0000256" key="3">
    <source>
        <dbReference type="ARBA" id="ARBA00022691"/>
    </source>
</evidence>
<comment type="caution">
    <text evidence="9">The sequence shown here is derived from an EMBL/GenBank/DDBJ whole genome shotgun (WGS) entry which is preliminary data.</text>
</comment>
<dbReference type="PROSITE" id="PS51918">
    <property type="entry name" value="RADICAL_SAM"/>
    <property type="match status" value="1"/>
</dbReference>
<dbReference type="PANTHER" id="PTHR30352:SF5">
    <property type="entry name" value="PYRUVATE FORMATE-LYASE 1-ACTIVATING ENZYME"/>
    <property type="match status" value="1"/>
</dbReference>
<dbReference type="InterPro" id="IPR034457">
    <property type="entry name" value="Organic_radical-activating"/>
</dbReference>
<organism evidence="9">
    <name type="scientific">hydrocarbon metagenome</name>
    <dbReference type="NCBI Taxonomy" id="938273"/>
    <lineage>
        <taxon>unclassified sequences</taxon>
        <taxon>metagenomes</taxon>
        <taxon>ecological metagenomes</taxon>
    </lineage>
</organism>
<evidence type="ECO:0000313" key="9">
    <source>
        <dbReference type="EMBL" id="KUG16985.1"/>
    </source>
</evidence>
<feature type="domain" description="2Fe-2S ferredoxin-type" evidence="7">
    <location>
        <begin position="1"/>
        <end position="79"/>
    </location>
</feature>
<dbReference type="EMBL" id="LNQE01001471">
    <property type="protein sequence ID" value="KUG16985.1"/>
    <property type="molecule type" value="Genomic_DNA"/>
</dbReference>
<name>A0A0W8F7Y0_9ZZZZ</name>
<keyword evidence="3" id="KW-0949">S-adenosyl-L-methionine</keyword>
<keyword evidence="2" id="KW-0004">4Fe-4S</keyword>
<dbReference type="SUPFAM" id="SSF54292">
    <property type="entry name" value="2Fe-2S ferredoxin-like"/>
    <property type="match status" value="1"/>
</dbReference>
<accession>A0A0W8F7Y0</accession>
<keyword evidence="5" id="KW-0408">Iron</keyword>
<dbReference type="AlphaFoldDB" id="A0A0W8F7Y0"/>
<dbReference type="GO" id="GO:0046872">
    <property type="term" value="F:metal ion binding"/>
    <property type="evidence" value="ECO:0007669"/>
    <property type="project" value="UniProtKB-KW"/>
</dbReference>
<dbReference type="Pfam" id="PF04055">
    <property type="entry name" value="Radical_SAM"/>
    <property type="match status" value="1"/>
</dbReference>
<dbReference type="CDD" id="cd01335">
    <property type="entry name" value="Radical_SAM"/>
    <property type="match status" value="1"/>
</dbReference>
<dbReference type="CDD" id="cd00207">
    <property type="entry name" value="fer2"/>
    <property type="match status" value="1"/>
</dbReference>
<dbReference type="GO" id="GO:0016829">
    <property type="term" value="F:lyase activity"/>
    <property type="evidence" value="ECO:0007669"/>
    <property type="project" value="UniProtKB-KW"/>
</dbReference>
<dbReference type="SFLD" id="SFLDG01067">
    <property type="entry name" value="SPASM/twitch_domain_containing"/>
    <property type="match status" value="1"/>
</dbReference>
<feature type="domain" description="Radical SAM core" evidence="8">
    <location>
        <begin position="105"/>
        <end position="330"/>
    </location>
</feature>
<dbReference type="InterPro" id="IPR036010">
    <property type="entry name" value="2Fe-2S_ferredoxin-like_sf"/>
</dbReference>
<dbReference type="Gene3D" id="3.10.20.740">
    <property type="match status" value="1"/>
</dbReference>
<comment type="cofactor">
    <cofactor evidence="1">
        <name>[4Fe-4S] cluster</name>
        <dbReference type="ChEBI" id="CHEBI:49883"/>
    </cofactor>
</comment>
<sequence length="349" mass="38813">MTSIEVDGRRIEVPSGFSVKEALEKLGYNITLHPSDKGLFMPCQVGGCWACALKIDGEARPACTAQVQEGMRIRTAAPMGTPRRMVAGFMGHKTGGVGTPWWLESGLGFIEAVCFTSGCNLCCPQCQNWRYAFMDVGEPLTPEEAAERMTETKKECGVERIAISGGECTLNRPWLVSFIRLLREQNPIARIHVDTNGTILTEDYIDELVGAGMTDIGIDLKALRTSTFMEMTGLLDEGLATKYLQTAWEAVKYLHDSHPQVFLGIGIPFNEDLISIAEIQEMAERIVSIDPWIQVCVLDYRPEFRRPDLVRPSHWEMLEVHYILRDCGLQSVVCQTERGKIGPAGRLLG</sequence>
<protein>
    <submittedName>
        <fullName evidence="9">Pyruvate formate-lyase activating enzyme related</fullName>
    </submittedName>
</protein>
<dbReference type="Gene3D" id="3.20.20.70">
    <property type="entry name" value="Aldolase class I"/>
    <property type="match status" value="1"/>
</dbReference>
<dbReference type="InterPro" id="IPR001041">
    <property type="entry name" value="2Fe-2S_ferredoxin-type"/>
</dbReference>
<dbReference type="InterPro" id="IPR013785">
    <property type="entry name" value="Aldolase_TIM"/>
</dbReference>
<evidence type="ECO:0000256" key="6">
    <source>
        <dbReference type="ARBA" id="ARBA00023014"/>
    </source>
</evidence>
<keyword evidence="9" id="KW-0670">Pyruvate</keyword>
<gene>
    <name evidence="9" type="ORF">ASZ90_013348</name>
</gene>
<evidence type="ECO:0000259" key="7">
    <source>
        <dbReference type="PROSITE" id="PS51085"/>
    </source>
</evidence>
<dbReference type="SUPFAM" id="SSF102114">
    <property type="entry name" value="Radical SAM enzymes"/>
    <property type="match status" value="1"/>
</dbReference>
<dbReference type="InterPro" id="IPR058240">
    <property type="entry name" value="rSAM_sf"/>
</dbReference>
<reference evidence="9" key="1">
    <citation type="journal article" date="2015" name="Proc. Natl. Acad. Sci. U.S.A.">
        <title>Networks of energetic and metabolic interactions define dynamics in microbial communities.</title>
        <authorList>
            <person name="Embree M."/>
            <person name="Liu J.K."/>
            <person name="Al-Bassam M.M."/>
            <person name="Zengler K."/>
        </authorList>
    </citation>
    <scope>NUCLEOTIDE SEQUENCE</scope>
</reference>
<dbReference type="Pfam" id="PF13510">
    <property type="entry name" value="Fer2_4"/>
    <property type="match status" value="1"/>
</dbReference>
<dbReference type="PANTHER" id="PTHR30352">
    <property type="entry name" value="PYRUVATE FORMATE-LYASE-ACTIVATING ENZYME"/>
    <property type="match status" value="1"/>
</dbReference>
<dbReference type="InterPro" id="IPR007197">
    <property type="entry name" value="rSAM"/>
</dbReference>
<dbReference type="GO" id="GO:0051539">
    <property type="term" value="F:4 iron, 4 sulfur cluster binding"/>
    <property type="evidence" value="ECO:0007669"/>
    <property type="project" value="UniProtKB-KW"/>
</dbReference>
<evidence type="ECO:0000256" key="4">
    <source>
        <dbReference type="ARBA" id="ARBA00022723"/>
    </source>
</evidence>
<dbReference type="SFLD" id="SFLDS00029">
    <property type="entry name" value="Radical_SAM"/>
    <property type="match status" value="1"/>
</dbReference>
<dbReference type="PROSITE" id="PS51085">
    <property type="entry name" value="2FE2S_FER_2"/>
    <property type="match status" value="1"/>
</dbReference>
<evidence type="ECO:0000259" key="8">
    <source>
        <dbReference type="PROSITE" id="PS51918"/>
    </source>
</evidence>
<keyword evidence="6" id="KW-0411">Iron-sulfur</keyword>
<evidence type="ECO:0000256" key="1">
    <source>
        <dbReference type="ARBA" id="ARBA00001966"/>
    </source>
</evidence>
<keyword evidence="9" id="KW-0456">Lyase</keyword>
<evidence type="ECO:0000256" key="5">
    <source>
        <dbReference type="ARBA" id="ARBA00023004"/>
    </source>
</evidence>
<proteinExistence type="predicted"/>